<keyword evidence="2" id="KW-0238">DNA-binding</keyword>
<dbReference type="RefSeq" id="WP_289270754.1">
    <property type="nucleotide sequence ID" value="NZ_OX365700.1"/>
</dbReference>
<gene>
    <name evidence="2" type="ORF">DNFV4_03931</name>
</gene>
<name>A0AA86T757_9BACT</name>
<protein>
    <submittedName>
        <fullName evidence="2">DNA-binding protein</fullName>
    </submittedName>
</protein>
<dbReference type="InterPro" id="IPR041657">
    <property type="entry name" value="HTH_17"/>
</dbReference>
<dbReference type="GO" id="GO:0003677">
    <property type="term" value="F:DNA binding"/>
    <property type="evidence" value="ECO:0007669"/>
    <property type="project" value="UniProtKB-KW"/>
</dbReference>
<feature type="domain" description="Helix-turn-helix" evidence="1">
    <location>
        <begin position="2"/>
        <end position="51"/>
    </location>
</feature>
<dbReference type="Proteomes" id="UP001179121">
    <property type="component" value="Chromosome"/>
</dbReference>
<evidence type="ECO:0000313" key="2">
    <source>
        <dbReference type="EMBL" id="CAI4033495.1"/>
    </source>
</evidence>
<sequence length="106" mass="11749">MLLTAKDIAKELQIPASTIYAWAKQGKIPCKRLHRLLRFEREKIDAWLASCPDGHQPQKANIVPKATRTDVDALIASVKREVYTAARGETRPKSGLIRKGEADGAV</sequence>
<accession>A0AA86T757</accession>
<keyword evidence="3" id="KW-1185">Reference proteome</keyword>
<evidence type="ECO:0000259" key="1">
    <source>
        <dbReference type="Pfam" id="PF12728"/>
    </source>
</evidence>
<dbReference type="EMBL" id="OX365700">
    <property type="protein sequence ID" value="CAI4033495.1"/>
    <property type="molecule type" value="Genomic_DNA"/>
</dbReference>
<dbReference type="NCBIfam" id="TIGR01764">
    <property type="entry name" value="excise"/>
    <property type="match status" value="1"/>
</dbReference>
<dbReference type="AlphaFoldDB" id="A0AA86T757"/>
<dbReference type="Pfam" id="PF12728">
    <property type="entry name" value="HTH_17"/>
    <property type="match status" value="1"/>
</dbReference>
<dbReference type="SUPFAM" id="SSF46955">
    <property type="entry name" value="Putative DNA-binding domain"/>
    <property type="match status" value="1"/>
</dbReference>
<dbReference type="InterPro" id="IPR010093">
    <property type="entry name" value="SinI_DNA-bd"/>
</dbReference>
<dbReference type="KEGG" id="nti:DNFV4_03931"/>
<evidence type="ECO:0000313" key="3">
    <source>
        <dbReference type="Proteomes" id="UP001179121"/>
    </source>
</evidence>
<organism evidence="2 3">
    <name type="scientific">Nitrospira tepida</name>
    <dbReference type="NCBI Taxonomy" id="2973512"/>
    <lineage>
        <taxon>Bacteria</taxon>
        <taxon>Pseudomonadati</taxon>
        <taxon>Nitrospirota</taxon>
        <taxon>Nitrospiria</taxon>
        <taxon>Nitrospirales</taxon>
        <taxon>Nitrospiraceae</taxon>
        <taxon>Nitrospira</taxon>
    </lineage>
</organism>
<dbReference type="InterPro" id="IPR009061">
    <property type="entry name" value="DNA-bd_dom_put_sf"/>
</dbReference>
<reference evidence="2" key="1">
    <citation type="submission" date="2022-10" db="EMBL/GenBank/DDBJ databases">
        <authorList>
            <person name="Koch H."/>
        </authorList>
    </citation>
    <scope>NUCLEOTIDE SEQUENCE</scope>
    <source>
        <strain evidence="2">DNF</strain>
    </source>
</reference>
<dbReference type="Gene3D" id="1.10.1660.10">
    <property type="match status" value="1"/>
</dbReference>
<proteinExistence type="predicted"/>